<organism evidence="9">
    <name type="scientific">Drosophila rhopaloa</name>
    <name type="common">Fruit fly</name>
    <dbReference type="NCBI Taxonomy" id="1041015"/>
    <lineage>
        <taxon>Eukaryota</taxon>
        <taxon>Metazoa</taxon>
        <taxon>Ecdysozoa</taxon>
        <taxon>Arthropoda</taxon>
        <taxon>Hexapoda</taxon>
        <taxon>Insecta</taxon>
        <taxon>Pterygota</taxon>
        <taxon>Neoptera</taxon>
        <taxon>Endopterygota</taxon>
        <taxon>Diptera</taxon>
        <taxon>Brachycera</taxon>
        <taxon>Muscomorpha</taxon>
        <taxon>Ephydroidea</taxon>
        <taxon>Drosophilidae</taxon>
        <taxon>Drosophila</taxon>
        <taxon>Sophophora</taxon>
    </lineage>
</organism>
<feature type="region of interest" description="Disordered" evidence="6">
    <location>
        <begin position="145"/>
        <end position="171"/>
    </location>
</feature>
<dbReference type="InterPro" id="IPR032675">
    <property type="entry name" value="LRR_dom_sf"/>
</dbReference>
<evidence type="ECO:0000313" key="9">
    <source>
        <dbReference type="RefSeq" id="XP_016976168.1"/>
    </source>
</evidence>
<proteinExistence type="inferred from homology"/>
<dbReference type="SUPFAM" id="SSF52058">
    <property type="entry name" value="L domain-like"/>
    <property type="match status" value="1"/>
</dbReference>
<dbReference type="Gene3D" id="3.80.10.10">
    <property type="entry name" value="Ribonuclease Inhibitor"/>
    <property type="match status" value="1"/>
</dbReference>
<dbReference type="GeneID" id="108042420"/>
<accession>A0A6P4EMB8</accession>
<feature type="region of interest" description="Disordered" evidence="6">
    <location>
        <begin position="225"/>
        <end position="246"/>
    </location>
</feature>
<dbReference type="RefSeq" id="XP_016976168.1">
    <property type="nucleotide sequence ID" value="XM_017120679.1"/>
</dbReference>
<name>A0A6P4EMB8_DRORH</name>
<evidence type="ECO:0000256" key="2">
    <source>
        <dbReference type="ARBA" id="ARBA00022737"/>
    </source>
</evidence>
<dbReference type="AlphaFoldDB" id="A0A6P4EMB8"/>
<dbReference type="CTD" id="37043"/>
<evidence type="ECO:0000256" key="4">
    <source>
        <dbReference type="ARBA" id="ARBA00056686"/>
    </source>
</evidence>
<dbReference type="OrthoDB" id="2160613at2759"/>
<reference evidence="9" key="2">
    <citation type="submission" date="2025-04" db="UniProtKB">
        <authorList>
            <consortium name="RefSeq"/>
        </authorList>
    </citation>
    <scope>IDENTIFICATION</scope>
</reference>
<comment type="similarity">
    <text evidence="3">Belongs to the ANP32 family.</text>
</comment>
<evidence type="ECO:0000313" key="7">
    <source>
        <dbReference type="EnsemblMetazoa" id="XP_016976168.1"/>
    </source>
</evidence>
<evidence type="ECO:0000313" key="8">
    <source>
        <dbReference type="Proteomes" id="UP001652680"/>
    </source>
</evidence>
<dbReference type="InterPro" id="IPR045081">
    <property type="entry name" value="AN32"/>
</dbReference>
<feature type="compositionally biased region" description="Acidic residues" evidence="6">
    <location>
        <begin position="273"/>
        <end position="291"/>
    </location>
</feature>
<keyword evidence="2" id="KW-0677">Repeat</keyword>
<evidence type="ECO:0000256" key="1">
    <source>
        <dbReference type="ARBA" id="ARBA00022614"/>
    </source>
</evidence>
<keyword evidence="8" id="KW-1185">Reference proteome</keyword>
<dbReference type="GO" id="GO:0042393">
    <property type="term" value="F:histone binding"/>
    <property type="evidence" value="ECO:0007669"/>
    <property type="project" value="TreeGrafter"/>
</dbReference>
<comment type="function">
    <text evidence="4">Implicated in a number of cellular processes, including proliferation, differentiation, caspase-dependent and caspase-independent apoptosis, suppression of transformation (tumor suppressor), inhibition of protein phosphatase 2A, regulation of mRNA trafficking and stability, and inhibition of acetyltransferases as part of the INHAT (inhibitor of histone acetyltransferases) complex.</text>
</comment>
<feature type="region of interest" description="Disordered" evidence="6">
    <location>
        <begin position="273"/>
        <end position="367"/>
    </location>
</feature>
<dbReference type="OMA" id="VTNENAY"/>
<dbReference type="FunFam" id="3.80.10.10:FF:000003">
    <property type="entry name" value="Acidic leucine-rich nuclear phosphoprotein 32 family member A"/>
    <property type="match status" value="1"/>
</dbReference>
<feature type="compositionally biased region" description="Basic and acidic residues" evidence="6">
    <location>
        <begin position="344"/>
        <end position="358"/>
    </location>
</feature>
<dbReference type="PANTHER" id="PTHR11375:SF0">
    <property type="entry name" value="ACIDIC LEUCINE-RICH NUCLEAR PHOSPHOPROTEIN 32 FAMILY MEMBER A"/>
    <property type="match status" value="1"/>
</dbReference>
<protein>
    <recommendedName>
        <fullName evidence="5">Acidic leucine-rich nuclear phosphoprotein 32 family member A</fullName>
    </recommendedName>
</protein>
<feature type="compositionally biased region" description="Acidic residues" evidence="6">
    <location>
        <begin position="145"/>
        <end position="167"/>
    </location>
</feature>
<dbReference type="InterPro" id="IPR001611">
    <property type="entry name" value="Leu-rich_rpt"/>
</dbReference>
<gene>
    <name evidence="9" type="primary">LOC108042420</name>
    <name evidence="7" type="synonym">108042420</name>
</gene>
<dbReference type="Pfam" id="PF14580">
    <property type="entry name" value="LRR_9"/>
    <property type="match status" value="1"/>
</dbReference>
<evidence type="ECO:0000256" key="6">
    <source>
        <dbReference type="SAM" id="MobiDB-lite"/>
    </source>
</evidence>
<dbReference type="GO" id="GO:0005634">
    <property type="term" value="C:nucleus"/>
    <property type="evidence" value="ECO:0007669"/>
    <property type="project" value="TreeGrafter"/>
</dbReference>
<reference evidence="8" key="1">
    <citation type="journal article" date="2021" name="Elife">
        <title>Highly contiguous assemblies of 101 drosophilid genomes.</title>
        <authorList>
            <person name="Kim B.Y."/>
            <person name="Wang J.R."/>
            <person name="Miller D.E."/>
            <person name="Barmina O."/>
            <person name="Delaney E."/>
            <person name="Thompson A."/>
            <person name="Comeault A.A."/>
            <person name="Peede D."/>
            <person name="D'Agostino E.R."/>
            <person name="Pelaez J."/>
            <person name="Aguilar J.M."/>
            <person name="Haji D."/>
            <person name="Matsunaga T."/>
            <person name="Armstrong E.E."/>
            <person name="Zych M."/>
            <person name="Ogawa Y."/>
            <person name="Stamenkovic-Radak M."/>
            <person name="Jelic M."/>
            <person name="Veselinovic M.S."/>
            <person name="Tanaskovic M."/>
            <person name="Eric P."/>
            <person name="Gao J.J."/>
            <person name="Katoh T.K."/>
            <person name="Toda M.J."/>
            <person name="Watabe H."/>
            <person name="Watada M."/>
            <person name="Davis J.S."/>
            <person name="Moyle L.C."/>
            <person name="Manoli G."/>
            <person name="Bertolini E."/>
            <person name="Kostal V."/>
            <person name="Hawley R.S."/>
            <person name="Takahashi A."/>
            <person name="Jones C.D."/>
            <person name="Price D.K."/>
            <person name="Whiteman N."/>
            <person name="Kopp A."/>
            <person name="Matute D.R."/>
            <person name="Petrov D.A."/>
        </authorList>
    </citation>
    <scope>NUCLEOTIDE SEQUENCE [LARGE SCALE GENOMIC DNA]</scope>
</reference>
<dbReference type="EnsemblMetazoa" id="XM_017120679.2">
    <property type="protein sequence ID" value="XP_016976168.1"/>
    <property type="gene ID" value="LOC108042420"/>
</dbReference>
<reference evidence="7" key="3">
    <citation type="submission" date="2025-05" db="UniProtKB">
        <authorList>
            <consortium name="EnsemblMetazoa"/>
        </authorList>
    </citation>
    <scope>IDENTIFICATION</scope>
</reference>
<evidence type="ECO:0000256" key="5">
    <source>
        <dbReference type="ARBA" id="ARBA00067860"/>
    </source>
</evidence>
<sequence length="367" mass="40951">MEKRIELERRARKVNQITELNLDNCRSTSIVGLTDEYTALESLSLINVGLTTLKGFPKLPNLKKLELSDNRISSGLNYLTTSPKLQYLNLSGNKIKDLETLKPLEEFKNLAVLDLFNNDATQVDNYREKIFKMLPSLNFLDGFDCNDEEAQSEGDDDDEVNGNDSEEEDKRSAFCLNGLEIDLDELEALEQRVKAKNSLQDKPPPQSEDNEVDDLDEYLKELQLRESTATATDEKSVIKATPQPPSNPNLNFAILLYWFFAILNLANATYFSGDDDDEEGDSDDSDEEDNGEVSLSEVYNDDLEEDNSDWEGEGEGGEDDEDEDSDIDDADGDANESAASVNAKDGKDGEKAGDDSQARGKKRKHDG</sequence>
<dbReference type="Proteomes" id="UP001652680">
    <property type="component" value="Unassembled WGS sequence"/>
</dbReference>
<dbReference type="PROSITE" id="PS51450">
    <property type="entry name" value="LRR"/>
    <property type="match status" value="2"/>
</dbReference>
<keyword evidence="1" id="KW-0433">Leucine-rich repeat</keyword>
<dbReference type="PANTHER" id="PTHR11375">
    <property type="entry name" value="ACIDIC LEUCINE-RICH NUCLEAR PHOSPHOPROTEIN 32"/>
    <property type="match status" value="1"/>
</dbReference>
<feature type="compositionally biased region" description="Acidic residues" evidence="6">
    <location>
        <begin position="299"/>
        <end position="334"/>
    </location>
</feature>
<evidence type="ECO:0000256" key="3">
    <source>
        <dbReference type="ARBA" id="ARBA00025777"/>
    </source>
</evidence>